<dbReference type="GO" id="GO:0008270">
    <property type="term" value="F:zinc ion binding"/>
    <property type="evidence" value="ECO:0007669"/>
    <property type="project" value="UniProtKB-KW"/>
</dbReference>
<dbReference type="InterPro" id="IPR045129">
    <property type="entry name" value="RNF123/RKP/RSPRY1"/>
</dbReference>
<evidence type="ECO:0000256" key="2">
    <source>
        <dbReference type="ARBA" id="ARBA00022771"/>
    </source>
</evidence>
<dbReference type="RefSeq" id="XP_066915747.1">
    <property type="nucleotide sequence ID" value="XM_067059646.1"/>
</dbReference>
<dbReference type="InterPro" id="IPR043136">
    <property type="entry name" value="B30.2/SPRY_sf"/>
</dbReference>
<evidence type="ECO:0000313" key="6">
    <source>
        <dbReference type="EnsemblMetazoa" id="CLYHEMP018222.1"/>
    </source>
</evidence>
<organism evidence="6 7">
    <name type="scientific">Clytia hemisphaerica</name>
    <dbReference type="NCBI Taxonomy" id="252671"/>
    <lineage>
        <taxon>Eukaryota</taxon>
        <taxon>Metazoa</taxon>
        <taxon>Cnidaria</taxon>
        <taxon>Hydrozoa</taxon>
        <taxon>Hydroidolina</taxon>
        <taxon>Leptothecata</taxon>
        <taxon>Obeliida</taxon>
        <taxon>Clytiidae</taxon>
        <taxon>Clytia</taxon>
    </lineage>
</organism>
<feature type="compositionally biased region" description="Basic and acidic residues" evidence="4">
    <location>
        <begin position="852"/>
        <end position="885"/>
    </location>
</feature>
<protein>
    <recommendedName>
        <fullName evidence="5">SPRY domain-containing protein</fullName>
    </recommendedName>
</protein>
<dbReference type="SUPFAM" id="SSF48371">
    <property type="entry name" value="ARM repeat"/>
    <property type="match status" value="1"/>
</dbReference>
<name>A0A7M5X5N4_9CNID</name>
<dbReference type="PANTHER" id="PTHR13363">
    <property type="entry name" value="RING FINGER AND SRY DOMAIN-CONTAINING"/>
    <property type="match status" value="1"/>
</dbReference>
<feature type="region of interest" description="Disordered" evidence="4">
    <location>
        <begin position="849"/>
        <end position="927"/>
    </location>
</feature>
<evidence type="ECO:0000259" key="5">
    <source>
        <dbReference type="SMART" id="SM00449"/>
    </source>
</evidence>
<reference evidence="6" key="1">
    <citation type="submission" date="2021-01" db="UniProtKB">
        <authorList>
            <consortium name="EnsemblMetazoa"/>
        </authorList>
    </citation>
    <scope>IDENTIFICATION</scope>
</reference>
<dbReference type="InterPro" id="IPR016024">
    <property type="entry name" value="ARM-type_fold"/>
</dbReference>
<proteinExistence type="predicted"/>
<dbReference type="SMART" id="SM00449">
    <property type="entry name" value="SPRY"/>
    <property type="match status" value="1"/>
</dbReference>
<feature type="domain" description="SPRY" evidence="5">
    <location>
        <begin position="1086"/>
        <end position="1212"/>
    </location>
</feature>
<dbReference type="PANTHER" id="PTHR13363:SF0">
    <property type="entry name" value="B30.2_SPRY DOMAIN-CONTAINING PROTEIN"/>
    <property type="match status" value="1"/>
</dbReference>
<sequence>MDSNAGFGLALTTGIATLVGGVAAWKIRKEYKKCEASKRKDLSEVVHLIQIKDIGNLLDSDNLEVQQCAEKLLKQRAMSPRYFPEILRCCLSDDKETVLKAATAVFLLSTSTNESKVFLFYKSALHVLLKVIKNLSEGYNYKTLVARCKEDVMIEKTFFKCVGSIFHLTLNDSQIAKALYQEKNCVRDIFMHILSDHGFHILADVKRWSTYIVHQLIQIEDKDVKATLRKWGIITKATLCLIRYLGDLLLTQLCLQILVQYLSDAVDEIVQVCQEMASLGILRHLVGLLRCEEEENIVQLSAIIIHHFCCFDIDVRNLSKIPGIIKILFTVLNSNEANIQKTVLRIFNYLCVSSSSFQKKLLADKPVLKRLSICLVSGNKEVVQGSLMLVHDLAMPGKHAAQKLISSNPDILKALVSLAVSSSGEQVQLIAETLGFFCSCESLHSVLLKQGVINAILHFTKSSDTSVQFWASALLLNLSMISDEFKEAIIRNGGLFILLEMAVSGDEVDMPDISSNATKALVILGFLDSSINVKLVSGMDASTIIDGTEYCPGKQGINIVSLDFVNFKYSKGLVLQPENFANYLHDNHFGSLKKWDPIFLVTQGDCTLMSDEGVVSKEYEKFIPEDQREEFLKSPVWTMLVSARKTRMDFSDDNLLSHFKLSFEECVSVVLKENFTDPLIDVLLSYPPSSTLNKTDDLELIEILARHHFQRKAITTTTGFLEYLNEMIWSIVSLQIKHIEEPENAVKLSHCIGALKILHSFSIDKSCTIELISRGVPRVILCLLVSLCKYIQSTQNYTVFSFNRQDSVPESEKRYSPDPEDELNLNTPFLTGNQFDYVTASNDNIFYEEDERTGRITNDRQPKETTRRRADSYIVRADNKSRQRSESLLFDRSTSIEPQPPPVEEVLSSPYTPSRRGLQHEEAVNHQQMRRISRSMSISLQLTKSVVGEESQDMLPATDEIAKKLTRHSVMTVYHLIKNAGNEARQKLLAMPLISVLFNLLSCFDEPFKFELGLPISSIIMKSSQSLHQDECGSISGAHLTHTSSPQSMILSTNKMSISNQNWFFESVKANQFVSTSLYEETDEKVDGWYFEVVIHTKGIMQIGWANEECHFNARKGIGVGDTSNSCGFDGTRCKVWSGPSVDVAMENDYGLSWQIGDVLSVLLSWSGVVSFWLNGKDLGAALKNVDTSKHWYPAASLSIDQQCSFIFEESQMKHKKTTFVSIEEVYQQFKKQPSSMVCSTQNVISQTRSLTKGMRPEVAYFFEVDLTHMKDISIISIGYTCCGKESQPITIKISMGFLKSVKERDVLGCGLILQPVKLIFLTKGTSVIWEMALAEYLDVEKFSDERILQLLPFVNVENVLMNVGQSCFVYEAANLNKSKQKFLSFVLSLIDKEEKQ</sequence>
<keyword evidence="3" id="KW-0862">Zinc</keyword>
<dbReference type="SUPFAM" id="SSF49899">
    <property type="entry name" value="Concanavalin A-like lectins/glucanases"/>
    <property type="match status" value="1"/>
</dbReference>
<dbReference type="GeneID" id="136802887"/>
<dbReference type="GO" id="GO:0004842">
    <property type="term" value="F:ubiquitin-protein transferase activity"/>
    <property type="evidence" value="ECO:0007669"/>
    <property type="project" value="InterPro"/>
</dbReference>
<accession>A0A7M5X5N4</accession>
<dbReference type="GO" id="GO:0051603">
    <property type="term" value="P:proteolysis involved in protein catabolic process"/>
    <property type="evidence" value="ECO:0007669"/>
    <property type="project" value="TreeGrafter"/>
</dbReference>
<dbReference type="InterPro" id="IPR013320">
    <property type="entry name" value="ConA-like_dom_sf"/>
</dbReference>
<dbReference type="Gene3D" id="2.60.120.920">
    <property type="match status" value="1"/>
</dbReference>
<dbReference type="GO" id="GO:0005737">
    <property type="term" value="C:cytoplasm"/>
    <property type="evidence" value="ECO:0007669"/>
    <property type="project" value="TreeGrafter"/>
</dbReference>
<dbReference type="InterPro" id="IPR011989">
    <property type="entry name" value="ARM-like"/>
</dbReference>
<dbReference type="EnsemblMetazoa" id="CLYHEMT018222.1">
    <property type="protein sequence ID" value="CLYHEMP018222.1"/>
    <property type="gene ID" value="CLYHEMG018222"/>
</dbReference>
<keyword evidence="7" id="KW-1185">Reference proteome</keyword>
<evidence type="ECO:0000256" key="4">
    <source>
        <dbReference type="SAM" id="MobiDB-lite"/>
    </source>
</evidence>
<keyword evidence="2" id="KW-0863">Zinc-finger</keyword>
<evidence type="ECO:0000256" key="1">
    <source>
        <dbReference type="ARBA" id="ARBA00022723"/>
    </source>
</evidence>
<dbReference type="Pfam" id="PF00622">
    <property type="entry name" value="SPRY"/>
    <property type="match status" value="1"/>
</dbReference>
<dbReference type="Gene3D" id="1.25.10.10">
    <property type="entry name" value="Leucine-rich Repeat Variant"/>
    <property type="match status" value="2"/>
</dbReference>
<dbReference type="Proteomes" id="UP000594262">
    <property type="component" value="Unplaced"/>
</dbReference>
<dbReference type="OrthoDB" id="258495at2759"/>
<dbReference type="InterPro" id="IPR003877">
    <property type="entry name" value="SPRY_dom"/>
</dbReference>
<evidence type="ECO:0000256" key="3">
    <source>
        <dbReference type="ARBA" id="ARBA00022833"/>
    </source>
</evidence>
<keyword evidence="1" id="KW-0479">Metal-binding</keyword>
<evidence type="ECO:0000313" key="7">
    <source>
        <dbReference type="Proteomes" id="UP000594262"/>
    </source>
</evidence>